<gene>
    <name evidence="6" type="ORF">DWB61_13130</name>
</gene>
<dbReference type="GO" id="GO:0016020">
    <property type="term" value="C:membrane"/>
    <property type="evidence" value="ECO:0007669"/>
    <property type="project" value="UniProtKB-SubCell"/>
</dbReference>
<proteinExistence type="predicted"/>
<dbReference type="OrthoDB" id="9811701at2"/>
<dbReference type="InterPro" id="IPR007300">
    <property type="entry name" value="CidB/LrgB"/>
</dbReference>
<keyword evidence="2 5" id="KW-0812">Transmembrane</keyword>
<feature type="transmembrane region" description="Helical" evidence="5">
    <location>
        <begin position="209"/>
        <end position="233"/>
    </location>
</feature>
<feature type="transmembrane region" description="Helical" evidence="5">
    <location>
        <begin position="180"/>
        <end position="197"/>
    </location>
</feature>
<keyword evidence="3 5" id="KW-1133">Transmembrane helix</keyword>
<dbReference type="PANTHER" id="PTHR30249">
    <property type="entry name" value="PUTATIVE SEROTONIN TRANSPORTER"/>
    <property type="match status" value="1"/>
</dbReference>
<sequence>MKELLNSPLAHVCFTLAVFILSKKLQAKYKSPLLNPILITIVLVISFLLLTDTSYQDYERNTQVISFWLAPSVIALGYALYSFLGEIKADFKKIIISMIVGSLTGIVSVFITAYLLGASKATMISLAPKSVTTPIAIEVSKEMGGIPSLTVAFVIVVGVLGAIFGQTYLKLIGVNDPKSVGLSLGATAHALGTASISERGPDFSAFGGLGMALNGVLTAILAPWVIKLLLILLY</sequence>
<organism evidence="6 7">
    <name type="scientific">Ancylomarina euxinus</name>
    <dbReference type="NCBI Taxonomy" id="2283627"/>
    <lineage>
        <taxon>Bacteria</taxon>
        <taxon>Pseudomonadati</taxon>
        <taxon>Bacteroidota</taxon>
        <taxon>Bacteroidia</taxon>
        <taxon>Marinilabiliales</taxon>
        <taxon>Marinifilaceae</taxon>
        <taxon>Ancylomarina</taxon>
    </lineage>
</organism>
<keyword evidence="4 5" id="KW-0472">Membrane</keyword>
<comment type="caution">
    <text evidence="6">The sequence shown here is derived from an EMBL/GenBank/DDBJ whole genome shotgun (WGS) entry which is preliminary data.</text>
</comment>
<dbReference type="RefSeq" id="WP_125031344.1">
    <property type="nucleotide sequence ID" value="NZ_JAPXVP010000012.1"/>
</dbReference>
<evidence type="ECO:0000256" key="5">
    <source>
        <dbReference type="SAM" id="Phobius"/>
    </source>
</evidence>
<evidence type="ECO:0000256" key="3">
    <source>
        <dbReference type="ARBA" id="ARBA00022989"/>
    </source>
</evidence>
<protein>
    <submittedName>
        <fullName evidence="6">LrgB family protein</fullName>
    </submittedName>
</protein>
<evidence type="ECO:0000313" key="7">
    <source>
        <dbReference type="Proteomes" id="UP000285794"/>
    </source>
</evidence>
<evidence type="ECO:0000313" key="6">
    <source>
        <dbReference type="EMBL" id="RRG20286.1"/>
    </source>
</evidence>
<feature type="transmembrane region" description="Helical" evidence="5">
    <location>
        <begin position="33"/>
        <end position="51"/>
    </location>
</feature>
<dbReference type="Pfam" id="PF04172">
    <property type="entry name" value="LrgB"/>
    <property type="match status" value="1"/>
</dbReference>
<dbReference type="AlphaFoldDB" id="A0A425XZ05"/>
<reference evidence="6 7" key="1">
    <citation type="submission" date="2018-07" db="EMBL/GenBank/DDBJ databases">
        <title>Draft genome sequence of Ancylomarina sp. M1P.</title>
        <authorList>
            <person name="Yadav S."/>
            <person name="Villanueva L."/>
            <person name="Damste J.S.S."/>
        </authorList>
    </citation>
    <scope>NUCLEOTIDE SEQUENCE [LARGE SCALE GENOMIC DNA]</scope>
    <source>
        <strain evidence="6 7">M1P</strain>
    </source>
</reference>
<evidence type="ECO:0000256" key="4">
    <source>
        <dbReference type="ARBA" id="ARBA00023136"/>
    </source>
</evidence>
<evidence type="ECO:0000256" key="2">
    <source>
        <dbReference type="ARBA" id="ARBA00022692"/>
    </source>
</evidence>
<feature type="transmembrane region" description="Helical" evidence="5">
    <location>
        <begin position="6"/>
        <end position="21"/>
    </location>
</feature>
<dbReference type="Proteomes" id="UP000285794">
    <property type="component" value="Unassembled WGS sequence"/>
</dbReference>
<dbReference type="PANTHER" id="PTHR30249:SF0">
    <property type="entry name" value="PLASTIDAL GLYCOLATE_GLYCERATE TRANSLOCATOR 1, CHLOROPLASTIC"/>
    <property type="match status" value="1"/>
</dbReference>
<dbReference type="EMBL" id="QQWG01000014">
    <property type="protein sequence ID" value="RRG20286.1"/>
    <property type="molecule type" value="Genomic_DNA"/>
</dbReference>
<evidence type="ECO:0000256" key="1">
    <source>
        <dbReference type="ARBA" id="ARBA00004141"/>
    </source>
</evidence>
<name>A0A425XZ05_9BACT</name>
<accession>A0A425XZ05</accession>
<feature type="transmembrane region" description="Helical" evidence="5">
    <location>
        <begin position="95"/>
        <end position="116"/>
    </location>
</feature>
<keyword evidence="7" id="KW-1185">Reference proteome</keyword>
<feature type="transmembrane region" description="Helical" evidence="5">
    <location>
        <begin position="149"/>
        <end position="168"/>
    </location>
</feature>
<comment type="subcellular location">
    <subcellularLocation>
        <location evidence="1">Membrane</location>
        <topology evidence="1">Multi-pass membrane protein</topology>
    </subcellularLocation>
</comment>
<feature type="transmembrane region" description="Helical" evidence="5">
    <location>
        <begin position="63"/>
        <end position="83"/>
    </location>
</feature>